<dbReference type="Proteomes" id="UP000323866">
    <property type="component" value="Unassembled WGS sequence"/>
</dbReference>
<dbReference type="NCBIfam" id="TIGR02246">
    <property type="entry name" value="SgcJ/EcaC family oxidoreductase"/>
    <property type="match status" value="1"/>
</dbReference>
<evidence type="ECO:0000313" key="4">
    <source>
        <dbReference type="Proteomes" id="UP000323866"/>
    </source>
</evidence>
<organism evidence="2 4">
    <name type="scientific">Rufibacter glacialis</name>
    <dbReference type="NCBI Taxonomy" id="1259555"/>
    <lineage>
        <taxon>Bacteria</taxon>
        <taxon>Pseudomonadati</taxon>
        <taxon>Bacteroidota</taxon>
        <taxon>Cytophagia</taxon>
        <taxon>Cytophagales</taxon>
        <taxon>Hymenobacteraceae</taxon>
        <taxon>Rufibacter</taxon>
    </lineage>
</organism>
<proteinExistence type="predicted"/>
<sequence>MEALSTDITDDIRSLNLKFITAFNHGDAAGVAALYTITALLLPAGSYTVKGREAIGQYWQSEMNRGVKEMTLETVDVELLEQTAIELGKYSLKAEGGQPLDTGKYMVVWKKENGAWKMQKDIWNSNQPQPD</sequence>
<reference evidence="3 5" key="3">
    <citation type="submission" date="2024-08" db="EMBL/GenBank/DDBJ databases">
        <authorList>
            <person name="Wei W."/>
        </authorList>
    </citation>
    <scope>NUCLEOTIDE SEQUENCE [LARGE SCALE GENOMIC DNA]</scope>
    <source>
        <strain evidence="3 5">XU2</strain>
    </source>
</reference>
<comment type="caution">
    <text evidence="2">The sequence shown here is derived from an EMBL/GenBank/DDBJ whole genome shotgun (WGS) entry which is preliminary data.</text>
</comment>
<feature type="domain" description="DUF4440" evidence="1">
    <location>
        <begin position="12"/>
        <end position="118"/>
    </location>
</feature>
<dbReference type="InterPro" id="IPR032710">
    <property type="entry name" value="NTF2-like_dom_sf"/>
</dbReference>
<name>A0A5M8QUF5_9BACT</name>
<dbReference type="RefSeq" id="WP_149097422.1">
    <property type="nucleotide sequence ID" value="NZ_BMMG01000001.1"/>
</dbReference>
<gene>
    <name evidence="3" type="ORF">ACD591_14625</name>
    <name evidence="2" type="ORF">FOE74_04700</name>
</gene>
<dbReference type="AlphaFoldDB" id="A0A5M8QUF5"/>
<reference evidence="2 4" key="1">
    <citation type="submission" date="2019-07" db="EMBL/GenBank/DDBJ databases">
        <authorList>
            <person name="Qu J.-H."/>
        </authorList>
    </citation>
    <scope>NUCLEOTIDE SEQUENCE [LARGE SCALE GENOMIC DNA]</scope>
    <source>
        <strain evidence="2 4">MDT1-10-3</strain>
    </source>
</reference>
<dbReference type="InterPro" id="IPR027843">
    <property type="entry name" value="DUF4440"/>
</dbReference>
<reference evidence="2 4" key="2">
    <citation type="submission" date="2019-09" db="EMBL/GenBank/DDBJ databases">
        <title>A bacterium isolated from glacier soil.</title>
        <authorList>
            <person name="Liu Q."/>
        </authorList>
    </citation>
    <scope>NUCLEOTIDE SEQUENCE [LARGE SCALE GENOMIC DNA]</scope>
    <source>
        <strain evidence="2 4">MDT1-10-3</strain>
    </source>
</reference>
<dbReference type="Proteomes" id="UP001570846">
    <property type="component" value="Unassembled WGS sequence"/>
</dbReference>
<dbReference type="EMBL" id="JBGOGF010000008">
    <property type="protein sequence ID" value="MFA1772533.1"/>
    <property type="molecule type" value="Genomic_DNA"/>
</dbReference>
<dbReference type="Pfam" id="PF14534">
    <property type="entry name" value="DUF4440"/>
    <property type="match status" value="1"/>
</dbReference>
<evidence type="ECO:0000313" key="3">
    <source>
        <dbReference type="EMBL" id="MFA1772533.1"/>
    </source>
</evidence>
<dbReference type="InterPro" id="IPR011944">
    <property type="entry name" value="Steroid_delta5-4_isomerase"/>
</dbReference>
<evidence type="ECO:0000259" key="1">
    <source>
        <dbReference type="Pfam" id="PF14534"/>
    </source>
</evidence>
<dbReference type="Gene3D" id="3.10.450.50">
    <property type="match status" value="1"/>
</dbReference>
<protein>
    <submittedName>
        <fullName evidence="2">SgcJ/EcaC family oxidoreductase</fullName>
    </submittedName>
</protein>
<evidence type="ECO:0000313" key="5">
    <source>
        <dbReference type="Proteomes" id="UP001570846"/>
    </source>
</evidence>
<dbReference type="OrthoDB" id="9814425at2"/>
<keyword evidence="5" id="KW-1185">Reference proteome</keyword>
<dbReference type="SUPFAM" id="SSF54427">
    <property type="entry name" value="NTF2-like"/>
    <property type="match status" value="1"/>
</dbReference>
<evidence type="ECO:0000313" key="2">
    <source>
        <dbReference type="EMBL" id="KAA6437802.1"/>
    </source>
</evidence>
<accession>A0A5M8QUF5</accession>
<dbReference type="EMBL" id="VKKZ01000010">
    <property type="protein sequence ID" value="KAA6437802.1"/>
    <property type="molecule type" value="Genomic_DNA"/>
</dbReference>